<organism evidence="2 3">
    <name type="scientific">Ambispora gerdemannii</name>
    <dbReference type="NCBI Taxonomy" id="144530"/>
    <lineage>
        <taxon>Eukaryota</taxon>
        <taxon>Fungi</taxon>
        <taxon>Fungi incertae sedis</taxon>
        <taxon>Mucoromycota</taxon>
        <taxon>Glomeromycotina</taxon>
        <taxon>Glomeromycetes</taxon>
        <taxon>Archaeosporales</taxon>
        <taxon>Ambisporaceae</taxon>
        <taxon>Ambispora</taxon>
    </lineage>
</organism>
<proteinExistence type="predicted"/>
<comment type="caution">
    <text evidence="2">The sequence shown here is derived from an EMBL/GenBank/DDBJ whole genome shotgun (WGS) entry which is preliminary data.</text>
</comment>
<feature type="transmembrane region" description="Helical" evidence="1">
    <location>
        <begin position="207"/>
        <end position="230"/>
    </location>
</feature>
<accession>A0A9N9BFK7</accession>
<keyword evidence="1" id="KW-0472">Membrane</keyword>
<reference evidence="2" key="1">
    <citation type="submission" date="2021-06" db="EMBL/GenBank/DDBJ databases">
        <authorList>
            <person name="Kallberg Y."/>
            <person name="Tangrot J."/>
            <person name="Rosling A."/>
        </authorList>
    </citation>
    <scope>NUCLEOTIDE SEQUENCE</scope>
    <source>
        <strain evidence="2">MT106</strain>
    </source>
</reference>
<gene>
    <name evidence="2" type="ORF">AGERDE_LOCUS7316</name>
</gene>
<keyword evidence="1" id="KW-0812">Transmembrane</keyword>
<dbReference type="Proteomes" id="UP000789831">
    <property type="component" value="Unassembled WGS sequence"/>
</dbReference>
<sequence length="255" mass="27709">MFKPISNSSGNRTSICSQVETGKIIANKLYCCAKDNKNCSLTSDCFGNNFEVAQCHTLNNFDACKRTDLAAIQVCGGLQNSLLCLSVDTSSKNYTEYYRFPKAAEWIVNRSSEAETNNITVCDDGTSYRPCNTSNPNGTIANLTCGDLFQSEHRCNWRNITNGEVIADLPRKPIVELCGVGLTTTVISTTTTTTTAVSHDNDNDKPVIIGLAIGIGVLGIIAALAFFNIYKLRRRIRHINVEVSSNSASINGDTT</sequence>
<evidence type="ECO:0000313" key="3">
    <source>
        <dbReference type="Proteomes" id="UP000789831"/>
    </source>
</evidence>
<dbReference type="OrthoDB" id="2475555at2759"/>
<evidence type="ECO:0000313" key="2">
    <source>
        <dbReference type="EMBL" id="CAG8564485.1"/>
    </source>
</evidence>
<dbReference type="EMBL" id="CAJVPL010001316">
    <property type="protein sequence ID" value="CAG8564485.1"/>
    <property type="molecule type" value="Genomic_DNA"/>
</dbReference>
<evidence type="ECO:0000256" key="1">
    <source>
        <dbReference type="SAM" id="Phobius"/>
    </source>
</evidence>
<protein>
    <submittedName>
        <fullName evidence="2">10571_t:CDS:1</fullName>
    </submittedName>
</protein>
<name>A0A9N9BFK7_9GLOM</name>
<keyword evidence="1" id="KW-1133">Transmembrane helix</keyword>
<keyword evidence="3" id="KW-1185">Reference proteome</keyword>
<dbReference type="AlphaFoldDB" id="A0A9N9BFK7"/>